<dbReference type="SUPFAM" id="SSF56954">
    <property type="entry name" value="Outer membrane efflux proteins (OEP)"/>
    <property type="match status" value="1"/>
</dbReference>
<dbReference type="Proteomes" id="UP000468717">
    <property type="component" value="Unassembled WGS sequence"/>
</dbReference>
<name>A0A6I1HZM6_9BURK</name>
<evidence type="ECO:0000313" key="3">
    <source>
        <dbReference type="EMBL" id="KAB8063130.1"/>
    </source>
</evidence>
<feature type="chain" id="PRO_5026003150" evidence="2">
    <location>
        <begin position="23"/>
        <end position="170"/>
    </location>
</feature>
<feature type="signal peptide" evidence="2">
    <location>
        <begin position="1"/>
        <end position="22"/>
    </location>
</feature>
<protein>
    <submittedName>
        <fullName evidence="3">TolC family protein</fullName>
    </submittedName>
</protein>
<comment type="similarity">
    <text evidence="1">Belongs to the outer membrane factor (OMF) (TC 1.B.17) family.</text>
</comment>
<reference evidence="3 4" key="1">
    <citation type="submission" date="2019-10" db="EMBL/GenBank/DDBJ databases">
        <title>Three novel species isolated from a subtropical stream in China.</title>
        <authorList>
            <person name="Lu H."/>
        </authorList>
    </citation>
    <scope>NUCLEOTIDE SEQUENCE [LARGE SCALE GENOMIC DNA]</scope>
    <source>
        <strain evidence="3 4">FT13W</strain>
    </source>
</reference>
<accession>A0A6I1HZM6</accession>
<evidence type="ECO:0000256" key="2">
    <source>
        <dbReference type="SAM" id="SignalP"/>
    </source>
</evidence>
<dbReference type="Gene3D" id="1.20.1600.10">
    <property type="entry name" value="Outer membrane efflux proteins (OEP)"/>
    <property type="match status" value="1"/>
</dbReference>
<comment type="caution">
    <text evidence="3">The sequence shown here is derived from an EMBL/GenBank/DDBJ whole genome shotgun (WGS) entry which is preliminary data.</text>
</comment>
<dbReference type="AlphaFoldDB" id="A0A6I1HZM6"/>
<proteinExistence type="inferred from homology"/>
<dbReference type="Pfam" id="PF02321">
    <property type="entry name" value="OEP"/>
    <property type="match status" value="1"/>
</dbReference>
<keyword evidence="2" id="KW-0732">Signal</keyword>
<evidence type="ECO:0000313" key="4">
    <source>
        <dbReference type="Proteomes" id="UP000468717"/>
    </source>
</evidence>
<dbReference type="EMBL" id="WFLI01000026">
    <property type="protein sequence ID" value="KAB8063130.1"/>
    <property type="molecule type" value="Genomic_DNA"/>
</dbReference>
<evidence type="ECO:0000256" key="1">
    <source>
        <dbReference type="ARBA" id="ARBA00007613"/>
    </source>
</evidence>
<sequence length="170" mass="17458">MYRSLYLLLLSAGLLAGNFAHAQSSVEAAAPLTLPAALALAEAGNATLSAARHELAAQGGALQQARALPNPELQTVLEDTRRATRSTTVQLNQLIELGGKRGARAAVAQRGEDLAHAGLSLQQADTRAAVTSAFVDVLAAQEGLRLADSAQALAARASDITARRVTAGKA</sequence>
<dbReference type="RefSeq" id="WP_193317579.1">
    <property type="nucleotide sequence ID" value="NZ_WFLI01000026.1"/>
</dbReference>
<keyword evidence="4" id="KW-1185">Reference proteome</keyword>
<organism evidence="3 4">
    <name type="scientific">Janthinobacterium violaceinigrum</name>
    <dbReference type="NCBI Taxonomy" id="2654252"/>
    <lineage>
        <taxon>Bacteria</taxon>
        <taxon>Pseudomonadati</taxon>
        <taxon>Pseudomonadota</taxon>
        <taxon>Betaproteobacteria</taxon>
        <taxon>Burkholderiales</taxon>
        <taxon>Oxalobacteraceae</taxon>
        <taxon>Janthinobacterium</taxon>
    </lineage>
</organism>
<dbReference type="InterPro" id="IPR003423">
    <property type="entry name" value="OMP_efflux"/>
</dbReference>
<feature type="non-terminal residue" evidence="3">
    <location>
        <position position="170"/>
    </location>
</feature>
<dbReference type="GO" id="GO:0015562">
    <property type="term" value="F:efflux transmembrane transporter activity"/>
    <property type="evidence" value="ECO:0007669"/>
    <property type="project" value="InterPro"/>
</dbReference>
<gene>
    <name evidence="3" type="ORF">GCN75_20245</name>
</gene>